<dbReference type="EC" id="2.7.13.3" evidence="2"/>
<keyword evidence="3" id="KW-0597">Phosphoprotein</keyword>
<evidence type="ECO:0000256" key="9">
    <source>
        <dbReference type="SAM" id="Phobius"/>
    </source>
</evidence>
<evidence type="ECO:0000256" key="6">
    <source>
        <dbReference type="ARBA" id="ARBA00022777"/>
    </source>
</evidence>
<sequence length="354" mass="36944">MGRDVGPALSALQIGFLVVGSAALALRRTHPVAVLTVTVLAVGAVVALGGLSRSGVAAIGIAGFSVGAWTDRRTTWIAAPTAAAVLLGAALVGPREVPFVAESFATVFWVGLTFALGDASRSRRAYVTAVEERARRAEESREEEARRRVAEDRLSIARDLHDVIAHHIAVINVQANVANHLLSTDPDVAADALSHVRRSAQTVLAELGTVLSVLRHPADVAAPTDPIPNLERLPELVASFRAIGLPVTVTESGPATPYDPTVELVAYRVVQESLTNVHKHNPGAATSVTLERDEDALRVEVVNAPGHPAAPQPGNGYGLIGMRERVTAIGGTVEAGPTPAGSFRVRAVLPTIAG</sequence>
<comment type="catalytic activity">
    <reaction evidence="1">
        <text>ATP + protein L-histidine = ADP + protein N-phospho-L-histidine.</text>
        <dbReference type="EC" id="2.7.13.3"/>
    </reaction>
</comment>
<evidence type="ECO:0000256" key="5">
    <source>
        <dbReference type="ARBA" id="ARBA00022741"/>
    </source>
</evidence>
<keyword evidence="6 12" id="KW-0418">Kinase</keyword>
<evidence type="ECO:0000256" key="1">
    <source>
        <dbReference type="ARBA" id="ARBA00000085"/>
    </source>
</evidence>
<feature type="domain" description="Signal transduction histidine kinase subgroup 3 dimerisation and phosphoacceptor" evidence="11">
    <location>
        <begin position="153"/>
        <end position="217"/>
    </location>
</feature>
<dbReference type="Gene3D" id="1.20.5.1930">
    <property type="match status" value="1"/>
</dbReference>
<dbReference type="GO" id="GO:0000155">
    <property type="term" value="F:phosphorelay sensor kinase activity"/>
    <property type="evidence" value="ECO:0007669"/>
    <property type="project" value="InterPro"/>
</dbReference>
<dbReference type="Pfam" id="PF07730">
    <property type="entry name" value="HisKA_3"/>
    <property type="match status" value="1"/>
</dbReference>
<keyword evidence="4" id="KW-0808">Transferase</keyword>
<evidence type="ECO:0000313" key="12">
    <source>
        <dbReference type="EMBL" id="EYR65250.1"/>
    </source>
</evidence>
<proteinExistence type="predicted"/>
<keyword evidence="9" id="KW-1133">Transmembrane helix</keyword>
<dbReference type="Gene3D" id="3.30.565.10">
    <property type="entry name" value="Histidine kinase-like ATPase, C-terminal domain"/>
    <property type="match status" value="1"/>
</dbReference>
<keyword evidence="8" id="KW-0902">Two-component regulatory system</keyword>
<evidence type="ECO:0000256" key="4">
    <source>
        <dbReference type="ARBA" id="ARBA00022679"/>
    </source>
</evidence>
<dbReference type="PANTHER" id="PTHR24421:SF10">
    <property type="entry name" value="NITRATE_NITRITE SENSOR PROTEIN NARQ"/>
    <property type="match status" value="1"/>
</dbReference>
<keyword evidence="9" id="KW-0472">Membrane</keyword>
<organism evidence="12 13">
    <name type="scientific">Actinotalea ferrariae CF5-4</name>
    <dbReference type="NCBI Taxonomy" id="948458"/>
    <lineage>
        <taxon>Bacteria</taxon>
        <taxon>Bacillati</taxon>
        <taxon>Actinomycetota</taxon>
        <taxon>Actinomycetes</taxon>
        <taxon>Micrococcales</taxon>
        <taxon>Cellulomonadaceae</taxon>
        <taxon>Actinotalea</taxon>
    </lineage>
</organism>
<feature type="domain" description="Histidine kinase/HSP90-like ATPase" evidence="10">
    <location>
        <begin position="265"/>
        <end position="350"/>
    </location>
</feature>
<feature type="transmembrane region" description="Helical" evidence="9">
    <location>
        <begin position="37"/>
        <end position="64"/>
    </location>
</feature>
<evidence type="ECO:0000259" key="10">
    <source>
        <dbReference type="Pfam" id="PF02518"/>
    </source>
</evidence>
<dbReference type="AlphaFoldDB" id="A0A021VYZ2"/>
<evidence type="ECO:0000256" key="8">
    <source>
        <dbReference type="ARBA" id="ARBA00023012"/>
    </source>
</evidence>
<name>A0A021VYZ2_9CELL</name>
<keyword evidence="9" id="KW-0812">Transmembrane</keyword>
<feature type="transmembrane region" description="Helical" evidence="9">
    <location>
        <begin position="76"/>
        <end position="93"/>
    </location>
</feature>
<evidence type="ECO:0000256" key="3">
    <source>
        <dbReference type="ARBA" id="ARBA00022553"/>
    </source>
</evidence>
<dbReference type="CDD" id="cd16917">
    <property type="entry name" value="HATPase_UhpB-NarQ-NarX-like"/>
    <property type="match status" value="1"/>
</dbReference>
<dbReference type="EMBL" id="AXCW01000001">
    <property type="protein sequence ID" value="EYR65250.1"/>
    <property type="molecule type" value="Genomic_DNA"/>
</dbReference>
<feature type="transmembrane region" description="Helical" evidence="9">
    <location>
        <begin position="99"/>
        <end position="117"/>
    </location>
</feature>
<keyword evidence="5" id="KW-0547">Nucleotide-binding</keyword>
<dbReference type="InterPro" id="IPR036890">
    <property type="entry name" value="HATPase_C_sf"/>
</dbReference>
<protein>
    <recommendedName>
        <fullName evidence="2">histidine kinase</fullName>
        <ecNumber evidence="2">2.7.13.3</ecNumber>
    </recommendedName>
</protein>
<gene>
    <name evidence="12" type="ORF">N866_00295</name>
</gene>
<dbReference type="SUPFAM" id="SSF55874">
    <property type="entry name" value="ATPase domain of HSP90 chaperone/DNA topoisomerase II/histidine kinase"/>
    <property type="match status" value="1"/>
</dbReference>
<dbReference type="PANTHER" id="PTHR24421">
    <property type="entry name" value="NITRATE/NITRITE SENSOR PROTEIN NARX-RELATED"/>
    <property type="match status" value="1"/>
</dbReference>
<dbReference type="Pfam" id="PF02518">
    <property type="entry name" value="HATPase_c"/>
    <property type="match status" value="1"/>
</dbReference>
<reference evidence="12 13" key="1">
    <citation type="submission" date="2014-01" db="EMBL/GenBank/DDBJ databases">
        <title>Actinotalea ferrariae CF5-4.</title>
        <authorList>
            <person name="Chen F."/>
            <person name="Li Y."/>
            <person name="Wang G."/>
        </authorList>
    </citation>
    <scope>NUCLEOTIDE SEQUENCE [LARGE SCALE GENOMIC DNA]</scope>
    <source>
        <strain evidence="12 13">CF5-4</strain>
    </source>
</reference>
<dbReference type="InterPro" id="IPR011712">
    <property type="entry name" value="Sig_transdc_His_kin_sub3_dim/P"/>
</dbReference>
<dbReference type="Proteomes" id="UP000019753">
    <property type="component" value="Unassembled WGS sequence"/>
</dbReference>
<evidence type="ECO:0000256" key="2">
    <source>
        <dbReference type="ARBA" id="ARBA00012438"/>
    </source>
</evidence>
<dbReference type="InterPro" id="IPR003594">
    <property type="entry name" value="HATPase_dom"/>
</dbReference>
<dbReference type="GO" id="GO:0016020">
    <property type="term" value="C:membrane"/>
    <property type="evidence" value="ECO:0007669"/>
    <property type="project" value="InterPro"/>
</dbReference>
<keyword evidence="13" id="KW-1185">Reference proteome</keyword>
<keyword evidence="7" id="KW-0067">ATP-binding</keyword>
<dbReference type="InterPro" id="IPR050482">
    <property type="entry name" value="Sensor_HK_TwoCompSys"/>
</dbReference>
<evidence type="ECO:0000256" key="7">
    <source>
        <dbReference type="ARBA" id="ARBA00022840"/>
    </source>
</evidence>
<dbReference type="GO" id="GO:0046983">
    <property type="term" value="F:protein dimerization activity"/>
    <property type="evidence" value="ECO:0007669"/>
    <property type="project" value="InterPro"/>
</dbReference>
<comment type="caution">
    <text evidence="12">The sequence shown here is derived from an EMBL/GenBank/DDBJ whole genome shotgun (WGS) entry which is preliminary data.</text>
</comment>
<dbReference type="GO" id="GO:0005524">
    <property type="term" value="F:ATP binding"/>
    <property type="evidence" value="ECO:0007669"/>
    <property type="project" value="UniProtKB-KW"/>
</dbReference>
<evidence type="ECO:0000313" key="13">
    <source>
        <dbReference type="Proteomes" id="UP000019753"/>
    </source>
</evidence>
<evidence type="ECO:0000259" key="11">
    <source>
        <dbReference type="Pfam" id="PF07730"/>
    </source>
</evidence>
<accession>A0A021VYZ2</accession>